<name>A0A5J5CEF9_9PERO</name>
<dbReference type="AlphaFoldDB" id="A0A5J5CEF9"/>
<dbReference type="EMBL" id="VOFY01000078">
    <property type="protein sequence ID" value="KAA8578841.1"/>
    <property type="molecule type" value="Genomic_DNA"/>
</dbReference>
<evidence type="ECO:0000313" key="1">
    <source>
        <dbReference type="EMBL" id="KAA8578841.1"/>
    </source>
</evidence>
<comment type="caution">
    <text evidence="1">The sequence shown here is derived from an EMBL/GenBank/DDBJ whole genome shotgun (WGS) entry which is preliminary data.</text>
</comment>
<reference evidence="1 2" key="1">
    <citation type="submission" date="2019-08" db="EMBL/GenBank/DDBJ databases">
        <title>A chromosome-level genome assembly, high-density linkage maps, and genome scans reveal the genomic architecture of hybrid incompatibilities underlying speciation via character displacement in darters (Percidae: Etheostominae).</title>
        <authorList>
            <person name="Moran R.L."/>
            <person name="Catchen J.M."/>
            <person name="Fuller R.C."/>
        </authorList>
    </citation>
    <scope>NUCLEOTIDE SEQUENCE [LARGE SCALE GENOMIC DNA]</scope>
    <source>
        <strain evidence="1">EspeVRDwgs_2016</strain>
        <tissue evidence="1">Muscle</tissue>
    </source>
</reference>
<organism evidence="1 2">
    <name type="scientific">Etheostoma spectabile</name>
    <name type="common">orangethroat darter</name>
    <dbReference type="NCBI Taxonomy" id="54343"/>
    <lineage>
        <taxon>Eukaryota</taxon>
        <taxon>Metazoa</taxon>
        <taxon>Chordata</taxon>
        <taxon>Craniata</taxon>
        <taxon>Vertebrata</taxon>
        <taxon>Euteleostomi</taxon>
        <taxon>Actinopterygii</taxon>
        <taxon>Neopterygii</taxon>
        <taxon>Teleostei</taxon>
        <taxon>Neoteleostei</taxon>
        <taxon>Acanthomorphata</taxon>
        <taxon>Eupercaria</taxon>
        <taxon>Perciformes</taxon>
        <taxon>Percoidei</taxon>
        <taxon>Percidae</taxon>
        <taxon>Etheostomatinae</taxon>
        <taxon>Etheostoma</taxon>
    </lineage>
</organism>
<sequence length="70" mass="7983">MRLTDRTACLYGILKSPCPCCLPRRTWLVEHFMEWLCGFFQLHESSSCLSSSAQRLSQAMSSQLHEISSS</sequence>
<keyword evidence="2" id="KW-1185">Reference proteome</keyword>
<protein>
    <submittedName>
        <fullName evidence="1">Uncharacterized protein</fullName>
    </submittedName>
</protein>
<dbReference type="Proteomes" id="UP000327493">
    <property type="component" value="Unassembled WGS sequence"/>
</dbReference>
<gene>
    <name evidence="1" type="ORF">FQN60_000047</name>
</gene>
<proteinExistence type="predicted"/>
<accession>A0A5J5CEF9</accession>
<evidence type="ECO:0000313" key="2">
    <source>
        <dbReference type="Proteomes" id="UP000327493"/>
    </source>
</evidence>